<accession>A0A6J5GF34</accession>
<name>A0A6J5GF34_9BURK</name>
<proteinExistence type="predicted"/>
<dbReference type="RefSeq" id="WP_175162068.1">
    <property type="nucleotide sequence ID" value="NZ_CADIKI010000011.1"/>
</dbReference>
<dbReference type="Gene3D" id="3.10.450.50">
    <property type="match status" value="1"/>
</dbReference>
<evidence type="ECO:0008006" key="3">
    <source>
        <dbReference type="Google" id="ProtNLM"/>
    </source>
</evidence>
<keyword evidence="2" id="KW-1185">Reference proteome</keyword>
<organism evidence="1 2">
    <name type="scientific">Paraburkholderia fynbosensis</name>
    <dbReference type="NCBI Taxonomy" id="1200993"/>
    <lineage>
        <taxon>Bacteria</taxon>
        <taxon>Pseudomonadati</taxon>
        <taxon>Pseudomonadota</taxon>
        <taxon>Betaproteobacteria</taxon>
        <taxon>Burkholderiales</taxon>
        <taxon>Burkholderiaceae</taxon>
        <taxon>Paraburkholderia</taxon>
    </lineage>
</organism>
<sequence length="174" mass="18967">MVANQEDLSSHSSATRVNAWLDSLQGRMVTALLGVLFILQIAHQLHSDPRWHWHAGTGKLPHEIVMEFMDEAYGKGKGIDAYKTYFAEKAVDNAPMTIDHQDGEPIPHTVKKLIVEGNDVAVFHTIGPARGQPAQDVVDVYEISGSGWIIRHDRVAQASVASPAKAQAPAKAAE</sequence>
<dbReference type="EMBL" id="CADIKI010000011">
    <property type="protein sequence ID" value="CAB3795642.1"/>
    <property type="molecule type" value="Genomic_DNA"/>
</dbReference>
<gene>
    <name evidence="1" type="ORF">LMG27177_03888</name>
</gene>
<reference evidence="1 2" key="1">
    <citation type="submission" date="2020-04" db="EMBL/GenBank/DDBJ databases">
        <authorList>
            <person name="De Canck E."/>
        </authorList>
    </citation>
    <scope>NUCLEOTIDE SEQUENCE [LARGE SCALE GENOMIC DNA]</scope>
    <source>
        <strain evidence="1 2">LMG 27177</strain>
    </source>
</reference>
<evidence type="ECO:0000313" key="2">
    <source>
        <dbReference type="Proteomes" id="UP000494252"/>
    </source>
</evidence>
<protein>
    <recommendedName>
        <fullName evidence="3">SnoaL-like domain-containing protein</fullName>
    </recommendedName>
</protein>
<dbReference type="Proteomes" id="UP000494252">
    <property type="component" value="Unassembled WGS sequence"/>
</dbReference>
<evidence type="ECO:0000313" key="1">
    <source>
        <dbReference type="EMBL" id="CAB3795642.1"/>
    </source>
</evidence>
<dbReference type="AlphaFoldDB" id="A0A6J5GF34"/>